<organism evidence="4 5">
    <name type="scientific">Geoglobus ahangari</name>
    <dbReference type="NCBI Taxonomy" id="113653"/>
    <lineage>
        <taxon>Archaea</taxon>
        <taxon>Methanobacteriati</taxon>
        <taxon>Methanobacteriota</taxon>
        <taxon>Archaeoglobi</taxon>
        <taxon>Archaeoglobales</taxon>
        <taxon>Archaeoglobaceae</taxon>
        <taxon>Geoglobus</taxon>
    </lineage>
</organism>
<dbReference type="InterPro" id="IPR007170">
    <property type="entry name" value="SpoVG"/>
</dbReference>
<protein>
    <submittedName>
        <fullName evidence="4">Uncharacterized protein, involved in the regulation of septum</fullName>
    </submittedName>
</protein>
<dbReference type="PANTHER" id="PTHR38429:SF1">
    <property type="entry name" value="SEPTATION PROTEIN SPOVG-RELATED"/>
    <property type="match status" value="1"/>
</dbReference>
<dbReference type="InParanoid" id="A0A0F7IIM9"/>
<dbReference type="AlphaFoldDB" id="A0A0F7IIM9"/>
<sequence length="86" mass="9603">MKLVEITEVRIYKSKGEGAVKAYASVSLDGEFVVKGLKVLENENGLWVSMPSRKAKDGSYQDIFHPTSREARDKIVNAVLDAYRKA</sequence>
<gene>
    <name evidence="4" type="ORF">GAH_00752</name>
</gene>
<dbReference type="PATRIC" id="fig|113653.22.peg.752"/>
<evidence type="ECO:0000256" key="2">
    <source>
        <dbReference type="ARBA" id="ARBA00023210"/>
    </source>
</evidence>
<dbReference type="PANTHER" id="PTHR38429">
    <property type="entry name" value="SEPTATION PROTEIN SPOVG-RELATED"/>
    <property type="match status" value="1"/>
</dbReference>
<dbReference type="Proteomes" id="UP000034723">
    <property type="component" value="Chromosome"/>
</dbReference>
<name>A0A0F7IIM9_9EURY</name>
<evidence type="ECO:0000256" key="1">
    <source>
        <dbReference type="ARBA" id="ARBA00022618"/>
    </source>
</evidence>
<dbReference type="Gene3D" id="3.30.1120.40">
    <property type="entry name" value="Stage V sporulation protein G"/>
    <property type="match status" value="1"/>
</dbReference>
<evidence type="ECO:0000256" key="3">
    <source>
        <dbReference type="ARBA" id="ARBA00023306"/>
    </source>
</evidence>
<proteinExistence type="predicted"/>
<dbReference type="GO" id="GO:0030435">
    <property type="term" value="P:sporulation resulting in formation of a cellular spore"/>
    <property type="evidence" value="ECO:0007669"/>
    <property type="project" value="InterPro"/>
</dbReference>
<dbReference type="InterPro" id="IPR036751">
    <property type="entry name" value="SpoVG_sf"/>
</dbReference>
<dbReference type="GO" id="GO:0051301">
    <property type="term" value="P:cell division"/>
    <property type="evidence" value="ECO:0007669"/>
    <property type="project" value="UniProtKB-KW"/>
</dbReference>
<dbReference type="Pfam" id="PF04026">
    <property type="entry name" value="SpoVG"/>
    <property type="match status" value="1"/>
</dbReference>
<evidence type="ECO:0000313" key="4">
    <source>
        <dbReference type="EMBL" id="AKG91913.1"/>
    </source>
</evidence>
<dbReference type="HOGENOM" id="CLU_103669_2_1_2"/>
<keyword evidence="2" id="KW-0717">Septation</keyword>
<dbReference type="EMBL" id="CP011267">
    <property type="protein sequence ID" value="AKG91913.1"/>
    <property type="molecule type" value="Genomic_DNA"/>
</dbReference>
<evidence type="ECO:0000313" key="5">
    <source>
        <dbReference type="Proteomes" id="UP000034723"/>
    </source>
</evidence>
<keyword evidence="3" id="KW-0131">Cell cycle</keyword>
<keyword evidence="5" id="KW-1185">Reference proteome</keyword>
<accession>A0A0F7IIM9</accession>
<dbReference type="KEGG" id="gah:GAH_00752"/>
<dbReference type="SUPFAM" id="SSF160537">
    <property type="entry name" value="SpoVG-like"/>
    <property type="match status" value="1"/>
</dbReference>
<dbReference type="STRING" id="113653.GAH_00752"/>
<keyword evidence="1" id="KW-0132">Cell division</keyword>
<reference evidence="4 5" key="1">
    <citation type="submission" date="2015-04" db="EMBL/GenBank/DDBJ databases">
        <title>The complete genome sequence of the hyperthermophilic, obligate iron-reducing archaeon Geoglobus ahangari strain 234T.</title>
        <authorList>
            <person name="Manzella M.P."/>
            <person name="Holmes D.E."/>
            <person name="Rocheleau J.M."/>
            <person name="Chung A."/>
            <person name="Reguera G."/>
            <person name="Kashefi K."/>
        </authorList>
    </citation>
    <scope>NUCLEOTIDE SEQUENCE [LARGE SCALE GENOMIC DNA]</scope>
    <source>
        <strain evidence="4 5">234</strain>
    </source>
</reference>